<proteinExistence type="predicted"/>
<gene>
    <name evidence="3" type="ORF">C2E21_0444</name>
</gene>
<organism evidence="3 4">
    <name type="scientific">Chlorella sorokiniana</name>
    <name type="common">Freshwater green alga</name>
    <dbReference type="NCBI Taxonomy" id="3076"/>
    <lineage>
        <taxon>Eukaryota</taxon>
        <taxon>Viridiplantae</taxon>
        <taxon>Chlorophyta</taxon>
        <taxon>core chlorophytes</taxon>
        <taxon>Trebouxiophyceae</taxon>
        <taxon>Chlorellales</taxon>
        <taxon>Chlorellaceae</taxon>
        <taxon>Chlorella clade</taxon>
        <taxon>Chlorella</taxon>
    </lineage>
</organism>
<keyword evidence="4" id="KW-1185">Reference proteome</keyword>
<keyword evidence="2" id="KW-0812">Transmembrane</keyword>
<dbReference type="EMBL" id="LHPG02000001">
    <property type="protein sequence ID" value="PRW61406.1"/>
    <property type="molecule type" value="Genomic_DNA"/>
</dbReference>
<evidence type="ECO:0000313" key="4">
    <source>
        <dbReference type="Proteomes" id="UP000239899"/>
    </source>
</evidence>
<dbReference type="OrthoDB" id="4211at2759"/>
<keyword evidence="2" id="KW-0472">Membrane</keyword>
<feature type="transmembrane region" description="Helical" evidence="2">
    <location>
        <begin position="308"/>
        <end position="335"/>
    </location>
</feature>
<sequence>MRAGQQPDGMLLVVGGCWSGMPPEANRTTDLLATVTDAADDMQLFWEAFPAADGRTIYMFSYSDADISRPSFAELLDTYCRLLPIYQGVPLEQLQPRRILMGGFPCYARAPLRPSWDRVLQIGDAGAGQSPLSFGGFGSTVRHLPRLAVGVSEALQEDRLSRVDLALLTPYQPSLSAAWLLQRAMAVRPGELAVASPGQQQQQQQRHQQQGGDQQTAQQQADLQQQQQQQHLQPRLGGGWLPPDQINRLLRCNFTVLRALGAWVLRPFLTDTFQALPLALTMMGMSLVDPMCVLRSMRQVGPGLVLSWVRHFFALTLFTLAHAVVQPLVHAVPLLRRSWRMRRWLDAWRWGAGLDYNHPAACSAAATTPTATT</sequence>
<reference evidence="3 4" key="1">
    <citation type="journal article" date="2018" name="Plant J.">
        <title>Genome sequences of Chlorella sorokiniana UTEX 1602 and Micractinium conductrix SAG 241.80: implications to maltose excretion by a green alga.</title>
        <authorList>
            <person name="Arriola M.B."/>
            <person name="Velmurugan N."/>
            <person name="Zhang Y."/>
            <person name="Plunkett M.H."/>
            <person name="Hondzo H."/>
            <person name="Barney B.M."/>
        </authorList>
    </citation>
    <scope>NUCLEOTIDE SEQUENCE [LARGE SCALE GENOMIC DNA]</scope>
    <source>
        <strain evidence="4">UTEX 1602</strain>
    </source>
</reference>
<keyword evidence="2" id="KW-1133">Transmembrane helix</keyword>
<evidence type="ECO:0000256" key="2">
    <source>
        <dbReference type="SAM" id="Phobius"/>
    </source>
</evidence>
<evidence type="ECO:0000256" key="1">
    <source>
        <dbReference type="SAM" id="MobiDB-lite"/>
    </source>
</evidence>
<comment type="caution">
    <text evidence="3">The sequence shown here is derived from an EMBL/GenBank/DDBJ whole genome shotgun (WGS) entry which is preliminary data.</text>
</comment>
<feature type="compositionally biased region" description="Low complexity" evidence="1">
    <location>
        <begin position="199"/>
        <end position="233"/>
    </location>
</feature>
<protein>
    <submittedName>
        <fullName evidence="3">FAD-dependent oxidoreductase</fullName>
    </submittedName>
</protein>
<dbReference type="STRING" id="3076.A0A2P6U508"/>
<dbReference type="PANTHER" id="PTHR32098">
    <property type="entry name" value="LYCOPENE BETA/EPSILON CYCLASE PROTEIN"/>
    <property type="match status" value="1"/>
</dbReference>
<evidence type="ECO:0000313" key="3">
    <source>
        <dbReference type="EMBL" id="PRW61406.1"/>
    </source>
</evidence>
<dbReference type="PANTHER" id="PTHR32098:SF5">
    <property type="entry name" value="LYCOPENE BETA_EPSILON CYCLASE PROTEIN"/>
    <property type="match status" value="1"/>
</dbReference>
<dbReference type="AlphaFoldDB" id="A0A2P6U508"/>
<accession>A0A2P6U508</accession>
<feature type="region of interest" description="Disordered" evidence="1">
    <location>
        <begin position="192"/>
        <end position="236"/>
    </location>
</feature>
<name>A0A2P6U508_CHLSO</name>
<dbReference type="Proteomes" id="UP000239899">
    <property type="component" value="Unassembled WGS sequence"/>
</dbReference>